<dbReference type="SUPFAM" id="SSF56059">
    <property type="entry name" value="Glutathione synthetase ATP-binding domain-like"/>
    <property type="match status" value="1"/>
</dbReference>
<evidence type="ECO:0000259" key="1">
    <source>
        <dbReference type="Pfam" id="PF02955"/>
    </source>
</evidence>
<proteinExistence type="predicted"/>
<dbReference type="Pfam" id="PF02955">
    <property type="entry name" value="GSH-S_ATP"/>
    <property type="match status" value="1"/>
</dbReference>
<dbReference type="PANTHER" id="PTHR39217">
    <property type="match status" value="1"/>
</dbReference>
<dbReference type="AlphaFoldDB" id="A0A520MYG7"/>
<name>A0A520MYG7_9GAMM</name>
<dbReference type="GO" id="GO:0005524">
    <property type="term" value="F:ATP binding"/>
    <property type="evidence" value="ECO:0007669"/>
    <property type="project" value="InterPro"/>
</dbReference>
<comment type="caution">
    <text evidence="2">The sequence shown here is derived from an EMBL/GenBank/DDBJ whole genome shotgun (WGS) entry which is preliminary data.</text>
</comment>
<dbReference type="InterPro" id="IPR053191">
    <property type="entry name" value="DcsG_Biosynth_Enzyme"/>
</dbReference>
<dbReference type="GO" id="GO:0004363">
    <property type="term" value="F:glutathione synthase activity"/>
    <property type="evidence" value="ECO:0007669"/>
    <property type="project" value="InterPro"/>
</dbReference>
<protein>
    <recommendedName>
        <fullName evidence="1">Prokaryotic glutathione synthetase ATP-binding domain-containing protein</fullName>
    </recommendedName>
</protein>
<dbReference type="PANTHER" id="PTHR39217:SF1">
    <property type="entry name" value="GLUTATHIONE SYNTHETASE"/>
    <property type="match status" value="1"/>
</dbReference>
<evidence type="ECO:0000313" key="3">
    <source>
        <dbReference type="Proteomes" id="UP000315825"/>
    </source>
</evidence>
<dbReference type="Proteomes" id="UP000315825">
    <property type="component" value="Unassembled WGS sequence"/>
</dbReference>
<accession>A0A520MYG7</accession>
<organism evidence="2 3">
    <name type="scientific">SAR86 cluster bacterium</name>
    <dbReference type="NCBI Taxonomy" id="2030880"/>
    <lineage>
        <taxon>Bacteria</taxon>
        <taxon>Pseudomonadati</taxon>
        <taxon>Pseudomonadota</taxon>
        <taxon>Gammaproteobacteria</taxon>
        <taxon>SAR86 cluster</taxon>
    </lineage>
</organism>
<sequence>MFDVTLVTCKKYFAPSLIDKYISNILIEEELLKNALEKINLTVDIAYWDDQNYDWSNTKIALIRTTWDYYQKLDKFIDWIEGVSKQTKLINDKNLLLWNLNKKYLLDLEKKGINIVPTRMVTHKETDSFSEICAESGWNEVIVKPAVSAAAFNTFRIKFSEFQNFESKFQKLLSESEMIIQPFFSSILKKGEASLMAVNGKFTHGILKRAKQGDFRVQDDFGGTVHQFSANKNEIFFAENVFKCCDEMPIYGRVDIMWNNSNDLFLSELEIVEPEIWSRKFPKNADYLAEAIKKVL</sequence>
<evidence type="ECO:0000313" key="2">
    <source>
        <dbReference type="EMBL" id="RZO26268.1"/>
    </source>
</evidence>
<dbReference type="InterPro" id="IPR004218">
    <property type="entry name" value="GSHS_ATP-bd"/>
</dbReference>
<reference evidence="2 3" key="1">
    <citation type="submission" date="2019-02" db="EMBL/GenBank/DDBJ databases">
        <title>Prokaryotic population dynamics and viral predation in marine succession experiment using metagenomics: the confinement effect.</title>
        <authorList>
            <person name="Haro-Moreno J.M."/>
            <person name="Rodriguez-Valera F."/>
            <person name="Lopez-Perez M."/>
        </authorList>
    </citation>
    <scope>NUCLEOTIDE SEQUENCE [LARGE SCALE GENOMIC DNA]</scope>
    <source>
        <strain evidence="2">MED-G159</strain>
    </source>
</reference>
<feature type="domain" description="Prokaryotic glutathione synthetase ATP-binding" evidence="1">
    <location>
        <begin position="114"/>
        <end position="241"/>
    </location>
</feature>
<gene>
    <name evidence="2" type="ORF">EVA92_03130</name>
</gene>
<dbReference type="EMBL" id="SHBE01000005">
    <property type="protein sequence ID" value="RZO26268.1"/>
    <property type="molecule type" value="Genomic_DNA"/>
</dbReference>